<evidence type="ECO:0000256" key="1">
    <source>
        <dbReference type="SAM" id="Coils"/>
    </source>
</evidence>
<protein>
    <submittedName>
        <fullName evidence="2">Uncharacterized protein</fullName>
    </submittedName>
</protein>
<name>X0Y2P0_9ZZZZ</name>
<proteinExistence type="predicted"/>
<feature type="coiled-coil region" evidence="1">
    <location>
        <begin position="35"/>
        <end position="90"/>
    </location>
</feature>
<accession>X0Y2P0</accession>
<comment type="caution">
    <text evidence="2">The sequence shown here is derived from an EMBL/GenBank/DDBJ whole genome shotgun (WGS) entry which is preliminary data.</text>
</comment>
<dbReference type="AlphaFoldDB" id="X0Y2P0"/>
<reference evidence="2" key="1">
    <citation type="journal article" date="2014" name="Front. Microbiol.">
        <title>High frequency of phylogenetically diverse reductive dehalogenase-homologous genes in deep subseafloor sedimentary metagenomes.</title>
        <authorList>
            <person name="Kawai M."/>
            <person name="Futagami T."/>
            <person name="Toyoda A."/>
            <person name="Takaki Y."/>
            <person name="Nishi S."/>
            <person name="Hori S."/>
            <person name="Arai W."/>
            <person name="Tsubouchi T."/>
            <person name="Morono Y."/>
            <person name="Uchiyama I."/>
            <person name="Ito T."/>
            <person name="Fujiyama A."/>
            <person name="Inagaki F."/>
            <person name="Takami H."/>
        </authorList>
    </citation>
    <scope>NUCLEOTIDE SEQUENCE</scope>
    <source>
        <strain evidence="2">Expedition CK06-06</strain>
    </source>
</reference>
<sequence>MSDEKLNDGKVDDGDDSESVIGRLELRIEKQDKIVDGLKKDLVEKDSEVNKLKSDLFKATQAQTKMGVTVGELRKQKQKLNDKINMIQTKLKPALKSALNDLEKW</sequence>
<evidence type="ECO:0000313" key="2">
    <source>
        <dbReference type="EMBL" id="GAG50109.1"/>
    </source>
</evidence>
<keyword evidence="1" id="KW-0175">Coiled coil</keyword>
<dbReference type="EMBL" id="BARS01053263">
    <property type="protein sequence ID" value="GAG50109.1"/>
    <property type="molecule type" value="Genomic_DNA"/>
</dbReference>
<organism evidence="2">
    <name type="scientific">marine sediment metagenome</name>
    <dbReference type="NCBI Taxonomy" id="412755"/>
    <lineage>
        <taxon>unclassified sequences</taxon>
        <taxon>metagenomes</taxon>
        <taxon>ecological metagenomes</taxon>
    </lineage>
</organism>
<gene>
    <name evidence="2" type="ORF">S01H1_79064</name>
</gene>